<evidence type="ECO:0000313" key="8">
    <source>
        <dbReference type="EMBL" id="BCJ86771.1"/>
    </source>
</evidence>
<dbReference type="SFLD" id="SFLDG01086">
    <property type="entry name" value="elongater_protein-like"/>
    <property type="match status" value="1"/>
</dbReference>
<accession>A0A7I8DFW0</accession>
<evidence type="ECO:0000259" key="7">
    <source>
        <dbReference type="PROSITE" id="PS51918"/>
    </source>
</evidence>
<evidence type="ECO:0000256" key="3">
    <source>
        <dbReference type="ARBA" id="ARBA00022691"/>
    </source>
</evidence>
<proteinExistence type="predicted"/>
<dbReference type="EMBL" id="AP023366">
    <property type="protein sequence ID" value="BCJ86771.1"/>
    <property type="molecule type" value="Genomic_DNA"/>
</dbReference>
<evidence type="ECO:0000256" key="2">
    <source>
        <dbReference type="ARBA" id="ARBA00022485"/>
    </source>
</evidence>
<feature type="domain" description="Radical SAM core" evidence="7">
    <location>
        <begin position="34"/>
        <end position="275"/>
    </location>
</feature>
<name>A0A7I8DFW0_9BACL</name>
<dbReference type="SMART" id="SM00729">
    <property type="entry name" value="Elp3"/>
    <property type="match status" value="1"/>
</dbReference>
<dbReference type="InterPro" id="IPR023404">
    <property type="entry name" value="rSAM_horseshoe"/>
</dbReference>
<dbReference type="NCBIfam" id="TIGR01212">
    <property type="entry name" value="TIGR01212 family radical SAM protein"/>
    <property type="match status" value="1"/>
</dbReference>
<keyword evidence="9" id="KW-1185">Reference proteome</keyword>
<dbReference type="RefSeq" id="WP_200760734.1">
    <property type="nucleotide sequence ID" value="NZ_AP023366.1"/>
</dbReference>
<keyword evidence="5" id="KW-0408">Iron</keyword>
<dbReference type="InterPro" id="IPR006638">
    <property type="entry name" value="Elp3/MiaA/NifB-like_rSAM"/>
</dbReference>
<gene>
    <name evidence="8" type="primary">ytqA</name>
    <name evidence="8" type="ORF">skT53_17560</name>
</gene>
<dbReference type="InterPro" id="IPR007197">
    <property type="entry name" value="rSAM"/>
</dbReference>
<reference evidence="8 9" key="1">
    <citation type="submission" date="2020-08" db="EMBL/GenBank/DDBJ databases">
        <title>Complete Genome Sequence of Effusibacillus dendaii Strain skT53, Isolated from Farmland soil.</title>
        <authorList>
            <person name="Konishi T."/>
            <person name="Kawasaki H."/>
        </authorList>
    </citation>
    <scope>NUCLEOTIDE SEQUENCE [LARGE SCALE GENOMIC DNA]</scope>
    <source>
        <strain evidence="9">skT53</strain>
    </source>
</reference>
<dbReference type="InterPro" id="IPR039661">
    <property type="entry name" value="ELP3"/>
</dbReference>
<evidence type="ECO:0000256" key="6">
    <source>
        <dbReference type="ARBA" id="ARBA00023014"/>
    </source>
</evidence>
<protein>
    <recommendedName>
        <fullName evidence="7">Radical SAM core domain-containing protein</fullName>
    </recommendedName>
</protein>
<dbReference type="Proteomes" id="UP000593802">
    <property type="component" value="Chromosome"/>
</dbReference>
<sequence length="352" mass="40130">MTDLVAGSRTPRFWGGDGYHKKRYHTWNHHLRQIFQEKVFKVPLDAGFTCPNRDGSKGTGGCTFCSAEGSGDFAGDRRDSLVDQFQTIRDRMHEKWPRAKYLGYFQAFTNTYAPAHQLREMYETVLAQEGVVGLSIATRPDCLPDDVVDLLSELNEKTYLWVELGLQTVHEKTALLINRGHDYQCYLDAVEKLRARNIRICSHIILGLPGESEQEMLETGQAVAALPVQGIKIHLLHLLKYTPLVKLFEAGGLQFLEKDQYIRLVVDILEMLPPEMVVHRLTGDGPPDILIGPMWSLDKWGVLNGIDAELERRNTWQGRLWTPKDSWTPEKGRLLNPQADFVELPVFKDTFL</sequence>
<keyword evidence="2" id="KW-0004">4Fe-4S</keyword>
<dbReference type="PANTHER" id="PTHR11135:SF1">
    <property type="entry name" value="PROTEIN YHCC"/>
    <property type="match status" value="1"/>
</dbReference>
<dbReference type="SFLD" id="SFLDS00029">
    <property type="entry name" value="Radical_SAM"/>
    <property type="match status" value="1"/>
</dbReference>
<dbReference type="SFLD" id="SFLDG01091">
    <property type="entry name" value="uncharacterized_CHP01210-like"/>
    <property type="match status" value="1"/>
</dbReference>
<keyword evidence="3" id="KW-0949">S-adenosyl-L-methionine</keyword>
<dbReference type="GO" id="GO:0046872">
    <property type="term" value="F:metal ion binding"/>
    <property type="evidence" value="ECO:0007669"/>
    <property type="project" value="UniProtKB-KW"/>
</dbReference>
<dbReference type="GO" id="GO:0003824">
    <property type="term" value="F:catalytic activity"/>
    <property type="evidence" value="ECO:0007669"/>
    <property type="project" value="InterPro"/>
</dbReference>
<dbReference type="AlphaFoldDB" id="A0A7I8DFW0"/>
<evidence type="ECO:0000256" key="4">
    <source>
        <dbReference type="ARBA" id="ARBA00022723"/>
    </source>
</evidence>
<keyword evidence="6" id="KW-0411">Iron-sulfur</keyword>
<evidence type="ECO:0000256" key="5">
    <source>
        <dbReference type="ARBA" id="ARBA00023004"/>
    </source>
</evidence>
<dbReference type="Gene3D" id="3.80.30.20">
    <property type="entry name" value="tm_1862 like domain"/>
    <property type="match status" value="1"/>
</dbReference>
<dbReference type="PROSITE" id="PS51918">
    <property type="entry name" value="RADICAL_SAM"/>
    <property type="match status" value="1"/>
</dbReference>
<evidence type="ECO:0000313" key="9">
    <source>
        <dbReference type="Proteomes" id="UP000593802"/>
    </source>
</evidence>
<dbReference type="GO" id="GO:0051539">
    <property type="term" value="F:4 iron, 4 sulfur cluster binding"/>
    <property type="evidence" value="ECO:0007669"/>
    <property type="project" value="UniProtKB-KW"/>
</dbReference>
<dbReference type="InterPro" id="IPR005911">
    <property type="entry name" value="YhcC-like"/>
</dbReference>
<organism evidence="8 9">
    <name type="scientific">Effusibacillus dendaii</name>
    <dbReference type="NCBI Taxonomy" id="2743772"/>
    <lineage>
        <taxon>Bacteria</taxon>
        <taxon>Bacillati</taxon>
        <taxon>Bacillota</taxon>
        <taxon>Bacilli</taxon>
        <taxon>Bacillales</taxon>
        <taxon>Alicyclobacillaceae</taxon>
        <taxon>Effusibacillus</taxon>
    </lineage>
</organism>
<dbReference type="Pfam" id="PF04055">
    <property type="entry name" value="Radical_SAM"/>
    <property type="match status" value="1"/>
</dbReference>
<dbReference type="InterPro" id="IPR058240">
    <property type="entry name" value="rSAM_sf"/>
</dbReference>
<dbReference type="KEGG" id="eff:skT53_17560"/>
<comment type="cofactor">
    <cofactor evidence="1">
        <name>[4Fe-4S] cluster</name>
        <dbReference type="ChEBI" id="CHEBI:49883"/>
    </cofactor>
</comment>
<keyword evidence="4" id="KW-0479">Metal-binding</keyword>
<dbReference type="Pfam" id="PF16199">
    <property type="entry name" value="Radical_SAM_C"/>
    <property type="match status" value="1"/>
</dbReference>
<evidence type="ECO:0000256" key="1">
    <source>
        <dbReference type="ARBA" id="ARBA00001966"/>
    </source>
</evidence>
<dbReference type="SUPFAM" id="SSF102114">
    <property type="entry name" value="Radical SAM enzymes"/>
    <property type="match status" value="1"/>
</dbReference>
<dbReference type="PANTHER" id="PTHR11135">
    <property type="entry name" value="HISTONE ACETYLTRANSFERASE-RELATED"/>
    <property type="match status" value="1"/>
</dbReference>
<dbReference type="InterPro" id="IPR032432">
    <property type="entry name" value="Radical_SAM_C"/>
</dbReference>